<dbReference type="Proteomes" id="UP000011087">
    <property type="component" value="Unassembled WGS sequence"/>
</dbReference>
<name>L1I9Q1_GUITC</name>
<dbReference type="AlphaFoldDB" id="L1I9Q1"/>
<keyword evidence="4" id="KW-1185">Reference proteome</keyword>
<organism evidence="2">
    <name type="scientific">Guillardia theta (strain CCMP2712)</name>
    <name type="common">Cryptophyte</name>
    <dbReference type="NCBI Taxonomy" id="905079"/>
    <lineage>
        <taxon>Eukaryota</taxon>
        <taxon>Cryptophyceae</taxon>
        <taxon>Pyrenomonadales</taxon>
        <taxon>Geminigeraceae</taxon>
        <taxon>Guillardia</taxon>
    </lineage>
</organism>
<protein>
    <submittedName>
        <fullName evidence="2 3">Uncharacterized protein</fullName>
    </submittedName>
</protein>
<accession>L1I9Q1</accession>
<dbReference type="HOGENOM" id="CLU_1306902_0_0_1"/>
<dbReference type="EMBL" id="JH993161">
    <property type="protein sequence ID" value="EKX32981.1"/>
    <property type="molecule type" value="Genomic_DNA"/>
</dbReference>
<reference evidence="2 4" key="1">
    <citation type="journal article" date="2012" name="Nature">
        <title>Algal genomes reveal evolutionary mosaicism and the fate of nucleomorphs.</title>
        <authorList>
            <consortium name="DOE Joint Genome Institute"/>
            <person name="Curtis B.A."/>
            <person name="Tanifuji G."/>
            <person name="Burki F."/>
            <person name="Gruber A."/>
            <person name="Irimia M."/>
            <person name="Maruyama S."/>
            <person name="Arias M.C."/>
            <person name="Ball S.G."/>
            <person name="Gile G.H."/>
            <person name="Hirakawa Y."/>
            <person name="Hopkins J.F."/>
            <person name="Kuo A."/>
            <person name="Rensing S.A."/>
            <person name="Schmutz J."/>
            <person name="Symeonidi A."/>
            <person name="Elias M."/>
            <person name="Eveleigh R.J."/>
            <person name="Herman E.K."/>
            <person name="Klute M.J."/>
            <person name="Nakayama T."/>
            <person name="Obornik M."/>
            <person name="Reyes-Prieto A."/>
            <person name="Armbrust E.V."/>
            <person name="Aves S.J."/>
            <person name="Beiko R.G."/>
            <person name="Coutinho P."/>
            <person name="Dacks J.B."/>
            <person name="Durnford D.G."/>
            <person name="Fast N.M."/>
            <person name="Green B.R."/>
            <person name="Grisdale C.J."/>
            <person name="Hempel F."/>
            <person name="Henrissat B."/>
            <person name="Hoppner M.P."/>
            <person name="Ishida K."/>
            <person name="Kim E."/>
            <person name="Koreny L."/>
            <person name="Kroth P.G."/>
            <person name="Liu Y."/>
            <person name="Malik S.B."/>
            <person name="Maier U.G."/>
            <person name="McRose D."/>
            <person name="Mock T."/>
            <person name="Neilson J.A."/>
            <person name="Onodera N.T."/>
            <person name="Poole A.M."/>
            <person name="Pritham E.J."/>
            <person name="Richards T.A."/>
            <person name="Rocap G."/>
            <person name="Roy S.W."/>
            <person name="Sarai C."/>
            <person name="Schaack S."/>
            <person name="Shirato S."/>
            <person name="Slamovits C.H."/>
            <person name="Spencer D.F."/>
            <person name="Suzuki S."/>
            <person name="Worden A.Z."/>
            <person name="Zauner S."/>
            <person name="Barry K."/>
            <person name="Bell C."/>
            <person name="Bharti A.K."/>
            <person name="Crow J.A."/>
            <person name="Grimwood J."/>
            <person name="Kramer R."/>
            <person name="Lindquist E."/>
            <person name="Lucas S."/>
            <person name="Salamov A."/>
            <person name="McFadden G.I."/>
            <person name="Lane C.E."/>
            <person name="Keeling P.J."/>
            <person name="Gray M.W."/>
            <person name="Grigoriev I.V."/>
            <person name="Archibald J.M."/>
        </authorList>
    </citation>
    <scope>NUCLEOTIDE SEQUENCE</scope>
    <source>
        <strain evidence="2 4">CCMP2712</strain>
    </source>
</reference>
<keyword evidence="1" id="KW-1133">Transmembrane helix</keyword>
<evidence type="ECO:0000313" key="3">
    <source>
        <dbReference type="EnsemblProtists" id="EKX32981"/>
    </source>
</evidence>
<reference evidence="4" key="2">
    <citation type="submission" date="2012-11" db="EMBL/GenBank/DDBJ databases">
        <authorList>
            <person name="Kuo A."/>
            <person name="Curtis B.A."/>
            <person name="Tanifuji G."/>
            <person name="Burki F."/>
            <person name="Gruber A."/>
            <person name="Irimia M."/>
            <person name="Maruyama S."/>
            <person name="Arias M.C."/>
            <person name="Ball S.G."/>
            <person name="Gile G.H."/>
            <person name="Hirakawa Y."/>
            <person name="Hopkins J.F."/>
            <person name="Rensing S.A."/>
            <person name="Schmutz J."/>
            <person name="Symeonidi A."/>
            <person name="Elias M."/>
            <person name="Eveleigh R.J."/>
            <person name="Herman E.K."/>
            <person name="Klute M.J."/>
            <person name="Nakayama T."/>
            <person name="Obornik M."/>
            <person name="Reyes-Prieto A."/>
            <person name="Armbrust E.V."/>
            <person name="Aves S.J."/>
            <person name="Beiko R.G."/>
            <person name="Coutinho P."/>
            <person name="Dacks J.B."/>
            <person name="Durnford D.G."/>
            <person name="Fast N.M."/>
            <person name="Green B.R."/>
            <person name="Grisdale C."/>
            <person name="Hempe F."/>
            <person name="Henrissat B."/>
            <person name="Hoppner M.P."/>
            <person name="Ishida K.-I."/>
            <person name="Kim E."/>
            <person name="Koreny L."/>
            <person name="Kroth P.G."/>
            <person name="Liu Y."/>
            <person name="Malik S.-B."/>
            <person name="Maier U.G."/>
            <person name="McRose D."/>
            <person name="Mock T."/>
            <person name="Neilson J.A."/>
            <person name="Onodera N.T."/>
            <person name="Poole A.M."/>
            <person name="Pritham E.J."/>
            <person name="Richards T.A."/>
            <person name="Rocap G."/>
            <person name="Roy S.W."/>
            <person name="Sarai C."/>
            <person name="Schaack S."/>
            <person name="Shirato S."/>
            <person name="Slamovits C.H."/>
            <person name="Spencer D.F."/>
            <person name="Suzuki S."/>
            <person name="Worden A.Z."/>
            <person name="Zauner S."/>
            <person name="Barry K."/>
            <person name="Bell C."/>
            <person name="Bharti A.K."/>
            <person name="Crow J.A."/>
            <person name="Grimwood J."/>
            <person name="Kramer R."/>
            <person name="Lindquist E."/>
            <person name="Lucas S."/>
            <person name="Salamov A."/>
            <person name="McFadden G.I."/>
            <person name="Lane C.E."/>
            <person name="Keeling P.J."/>
            <person name="Gray M.W."/>
            <person name="Grigoriev I.V."/>
            <person name="Archibald J.M."/>
        </authorList>
    </citation>
    <scope>NUCLEOTIDE SEQUENCE</scope>
    <source>
        <strain evidence="4">CCMP2712</strain>
    </source>
</reference>
<dbReference type="PaxDb" id="55529-EKX32981"/>
<dbReference type="KEGG" id="gtt:GUITHDRAFT_148227"/>
<keyword evidence="1" id="KW-0472">Membrane</keyword>
<reference evidence="3" key="3">
    <citation type="submission" date="2016-03" db="UniProtKB">
        <authorList>
            <consortium name="EnsemblProtists"/>
        </authorList>
    </citation>
    <scope>IDENTIFICATION</scope>
</reference>
<feature type="transmembrane region" description="Helical" evidence="1">
    <location>
        <begin position="189"/>
        <end position="208"/>
    </location>
</feature>
<evidence type="ECO:0000313" key="4">
    <source>
        <dbReference type="Proteomes" id="UP000011087"/>
    </source>
</evidence>
<evidence type="ECO:0000256" key="1">
    <source>
        <dbReference type="SAM" id="Phobius"/>
    </source>
</evidence>
<proteinExistence type="predicted"/>
<gene>
    <name evidence="2" type="ORF">GUITHDRAFT_148227</name>
</gene>
<sequence>MAGMEIGTASCSSAMNHAVRKTMIEGRRGFRHAEDSSLPTLSMRPSILNFGSMSPGRLNLRGGSSKKHEELRDLLVRILPPFLSAPSKPLIATIMRLHSFAAVIGGATMYLMAIFGQRQLGMLEYDSSHPACVHLARLSGLFYCALGAMEFVASGEVKEENEVTFGKVFVGYHVLTYVHDIMQLHTGPAYNLVTVIPASFLLLGLVALNCC</sequence>
<dbReference type="GeneID" id="17289719"/>
<feature type="transmembrane region" description="Helical" evidence="1">
    <location>
        <begin position="97"/>
        <end position="116"/>
    </location>
</feature>
<dbReference type="RefSeq" id="XP_005819961.1">
    <property type="nucleotide sequence ID" value="XM_005819904.1"/>
</dbReference>
<keyword evidence="1" id="KW-0812">Transmembrane</keyword>
<dbReference type="EnsemblProtists" id="EKX32981">
    <property type="protein sequence ID" value="EKX32981"/>
    <property type="gene ID" value="GUITHDRAFT_148227"/>
</dbReference>
<evidence type="ECO:0000313" key="2">
    <source>
        <dbReference type="EMBL" id="EKX32981.1"/>
    </source>
</evidence>